<dbReference type="GO" id="GO:0004519">
    <property type="term" value="F:endonuclease activity"/>
    <property type="evidence" value="ECO:0007669"/>
    <property type="project" value="UniProtKB-KW"/>
</dbReference>
<name>A0A8J7DE32_DESMC</name>
<dbReference type="AlphaFoldDB" id="A0A8J7DE32"/>
<dbReference type="PANTHER" id="PTHR33607">
    <property type="entry name" value="ENDONUCLEASE-1"/>
    <property type="match status" value="1"/>
</dbReference>
<feature type="chain" id="PRO_5035158379" evidence="3">
    <location>
        <begin position="25"/>
        <end position="288"/>
    </location>
</feature>
<keyword evidence="5" id="KW-1185">Reference proteome</keyword>
<dbReference type="RefSeq" id="WP_193918120.1">
    <property type="nucleotide sequence ID" value="NZ_JADEXS020000001.1"/>
</dbReference>
<dbReference type="EMBL" id="JADEXS010000223">
    <property type="protein sequence ID" value="MBE9024045.1"/>
    <property type="molecule type" value="Genomic_DNA"/>
</dbReference>
<dbReference type="PANTHER" id="PTHR33607:SF2">
    <property type="entry name" value="ENDONUCLEASE-1"/>
    <property type="match status" value="1"/>
</dbReference>
<keyword evidence="2" id="KW-0378">Hydrolase</keyword>
<dbReference type="Pfam" id="PF04231">
    <property type="entry name" value="Endonuclease_1"/>
    <property type="match status" value="1"/>
</dbReference>
<organism evidence="4 5">
    <name type="scientific">Desmonostoc muscorum LEGE 12446</name>
    <dbReference type="NCBI Taxonomy" id="1828758"/>
    <lineage>
        <taxon>Bacteria</taxon>
        <taxon>Bacillati</taxon>
        <taxon>Cyanobacteriota</taxon>
        <taxon>Cyanophyceae</taxon>
        <taxon>Nostocales</taxon>
        <taxon>Nostocaceae</taxon>
        <taxon>Desmonostoc</taxon>
    </lineage>
</organism>
<dbReference type="InterPro" id="IPR044925">
    <property type="entry name" value="His-Me_finger_sf"/>
</dbReference>
<evidence type="ECO:0000256" key="3">
    <source>
        <dbReference type="SAM" id="SignalP"/>
    </source>
</evidence>
<keyword evidence="1" id="KW-0540">Nuclease</keyword>
<proteinExistence type="predicted"/>
<reference evidence="4" key="1">
    <citation type="submission" date="2020-10" db="EMBL/GenBank/DDBJ databases">
        <authorList>
            <person name="Castelo-Branco R."/>
            <person name="Eusebio N."/>
            <person name="Adriana R."/>
            <person name="Vieira A."/>
            <person name="Brugerolle De Fraissinette N."/>
            <person name="Rezende De Castro R."/>
            <person name="Schneider M.P."/>
            <person name="Vasconcelos V."/>
            <person name="Leao P.N."/>
        </authorList>
    </citation>
    <scope>NUCLEOTIDE SEQUENCE</scope>
    <source>
        <strain evidence="4">LEGE 12446</strain>
    </source>
</reference>
<gene>
    <name evidence="4" type="ORF">IQ276_16900</name>
</gene>
<keyword evidence="3" id="KW-0732">Signal</keyword>
<dbReference type="SUPFAM" id="SSF54060">
    <property type="entry name" value="His-Me finger endonucleases"/>
    <property type="match status" value="1"/>
</dbReference>
<dbReference type="InterPro" id="IPR007346">
    <property type="entry name" value="Endonuclease-I"/>
</dbReference>
<evidence type="ECO:0000313" key="4">
    <source>
        <dbReference type="EMBL" id="MBE9024045.1"/>
    </source>
</evidence>
<sequence length="288" mass="32640">MKFIKLLLLSIALIFFAWISPLQASPMAQLPTPLPTFEELQTTSLKNSENVLTLATIILPQLSKFALVDELAEKYTPSKILSYDRAKDEMFGIIDNQAGIVTDIYASYPIRLIGRGDPSQEAGKLKVNTEHVWPQSKGANKGNAQSDLHHLFPAREDINSERGNKPFDDIADTTTKKWYRNNTVQSTIPSSGIDEFSESASTKFEPREKVKGDIARAMFYFYTIYRNQADKEDPNYFKNQRQTLCKWNQQDPPDTGEIERNQAIANFQGNDNPFVLDVTLAERAYCNT</sequence>
<dbReference type="Proteomes" id="UP000622533">
    <property type="component" value="Unassembled WGS sequence"/>
</dbReference>
<keyword evidence="4" id="KW-0255">Endonuclease</keyword>
<evidence type="ECO:0000256" key="2">
    <source>
        <dbReference type="ARBA" id="ARBA00022801"/>
    </source>
</evidence>
<evidence type="ECO:0000256" key="1">
    <source>
        <dbReference type="ARBA" id="ARBA00022722"/>
    </source>
</evidence>
<accession>A0A8J7DE32</accession>
<evidence type="ECO:0000313" key="5">
    <source>
        <dbReference type="Proteomes" id="UP000622533"/>
    </source>
</evidence>
<protein>
    <submittedName>
        <fullName evidence="4">Endonuclease</fullName>
    </submittedName>
</protein>
<feature type="signal peptide" evidence="3">
    <location>
        <begin position="1"/>
        <end position="24"/>
    </location>
</feature>
<dbReference type="GO" id="GO:0016787">
    <property type="term" value="F:hydrolase activity"/>
    <property type="evidence" value="ECO:0007669"/>
    <property type="project" value="UniProtKB-KW"/>
</dbReference>
<comment type="caution">
    <text evidence="4">The sequence shown here is derived from an EMBL/GenBank/DDBJ whole genome shotgun (WGS) entry which is preliminary data.</text>
</comment>